<sequence>MIRRITTAFQQQLQQQPCLEQHSHASSFVHDPPPPPARPCVVLTDARRAKSDLHVLNPEQRQIHFLAIDKCLYGDGDSERCDCALIINQQLHFIEFKTSAADRNTGPGECIRQLAASICELYDREIIEPGETVFAYACVGFTREIPYNGARLREQQAILADKVSPRRIRLRFLVESQIKVV</sequence>
<dbReference type="EMBL" id="JACHGG010000001">
    <property type="protein sequence ID" value="MBB6057809.1"/>
    <property type="molecule type" value="Genomic_DNA"/>
</dbReference>
<accession>A0A7W9SZ07</accession>
<evidence type="ECO:0000313" key="1">
    <source>
        <dbReference type="EMBL" id="MBB6057809.1"/>
    </source>
</evidence>
<dbReference type="Proteomes" id="UP000532746">
    <property type="component" value="Unassembled WGS sequence"/>
</dbReference>
<proteinExistence type="predicted"/>
<dbReference type="RefSeq" id="WP_183401993.1">
    <property type="nucleotide sequence ID" value="NZ_JACHGG010000001.1"/>
</dbReference>
<evidence type="ECO:0000313" key="2">
    <source>
        <dbReference type="Proteomes" id="UP000532746"/>
    </source>
</evidence>
<gene>
    <name evidence="1" type="ORF">HNQ93_000639</name>
</gene>
<protein>
    <recommendedName>
        <fullName evidence="3">NERD domain-containing protein</fullName>
    </recommendedName>
</protein>
<evidence type="ECO:0008006" key="3">
    <source>
        <dbReference type="Google" id="ProtNLM"/>
    </source>
</evidence>
<comment type="caution">
    <text evidence="1">The sequence shown here is derived from an EMBL/GenBank/DDBJ whole genome shotgun (WGS) entry which is preliminary data.</text>
</comment>
<dbReference type="AlphaFoldDB" id="A0A7W9SZ07"/>
<keyword evidence="2" id="KW-1185">Reference proteome</keyword>
<name>A0A7W9SZ07_9BACT</name>
<reference evidence="1 2" key="1">
    <citation type="submission" date="2020-08" db="EMBL/GenBank/DDBJ databases">
        <title>Genomic Encyclopedia of Type Strains, Phase IV (KMG-IV): sequencing the most valuable type-strain genomes for metagenomic binning, comparative biology and taxonomic classification.</title>
        <authorList>
            <person name="Goeker M."/>
        </authorList>
    </citation>
    <scope>NUCLEOTIDE SEQUENCE [LARGE SCALE GENOMIC DNA]</scope>
    <source>
        <strain evidence="1 2">DSM 26718</strain>
    </source>
</reference>
<organism evidence="1 2">
    <name type="scientific">Hymenobacter luteus</name>
    <dbReference type="NCBI Taxonomy" id="1411122"/>
    <lineage>
        <taxon>Bacteria</taxon>
        <taxon>Pseudomonadati</taxon>
        <taxon>Bacteroidota</taxon>
        <taxon>Cytophagia</taxon>
        <taxon>Cytophagales</taxon>
        <taxon>Hymenobacteraceae</taxon>
        <taxon>Hymenobacter</taxon>
    </lineage>
</organism>